<dbReference type="Pfam" id="PF02311">
    <property type="entry name" value="AraC_binding"/>
    <property type="match status" value="1"/>
</dbReference>
<accession>A0A852TL98</accession>
<evidence type="ECO:0000256" key="3">
    <source>
        <dbReference type="ARBA" id="ARBA00023163"/>
    </source>
</evidence>
<protein>
    <submittedName>
        <fullName evidence="5">AraC-like DNA-binding protein</fullName>
    </submittedName>
</protein>
<dbReference type="PRINTS" id="PR00032">
    <property type="entry name" value="HTHARAC"/>
</dbReference>
<evidence type="ECO:0000256" key="1">
    <source>
        <dbReference type="ARBA" id="ARBA00023015"/>
    </source>
</evidence>
<feature type="domain" description="HTH araC/xylS-type" evidence="4">
    <location>
        <begin position="186"/>
        <end position="285"/>
    </location>
</feature>
<evidence type="ECO:0000313" key="5">
    <source>
        <dbReference type="EMBL" id="NYE08965.1"/>
    </source>
</evidence>
<evidence type="ECO:0000313" key="6">
    <source>
        <dbReference type="Proteomes" id="UP000548423"/>
    </source>
</evidence>
<dbReference type="InterPro" id="IPR018060">
    <property type="entry name" value="HTH_AraC"/>
</dbReference>
<dbReference type="InterPro" id="IPR014710">
    <property type="entry name" value="RmlC-like_jellyroll"/>
</dbReference>
<dbReference type="EMBL" id="JACCBX010000017">
    <property type="protein sequence ID" value="NYE08965.1"/>
    <property type="molecule type" value="Genomic_DNA"/>
</dbReference>
<organism evidence="5 6">
    <name type="scientific">Neobacillus niacini</name>
    <dbReference type="NCBI Taxonomy" id="86668"/>
    <lineage>
        <taxon>Bacteria</taxon>
        <taxon>Bacillati</taxon>
        <taxon>Bacillota</taxon>
        <taxon>Bacilli</taxon>
        <taxon>Bacillales</taxon>
        <taxon>Bacillaceae</taxon>
        <taxon>Neobacillus</taxon>
    </lineage>
</organism>
<dbReference type="InterPro" id="IPR009057">
    <property type="entry name" value="Homeodomain-like_sf"/>
</dbReference>
<dbReference type="SMART" id="SM00342">
    <property type="entry name" value="HTH_ARAC"/>
    <property type="match status" value="1"/>
</dbReference>
<reference evidence="6" key="2">
    <citation type="submission" date="2020-08" db="EMBL/GenBank/DDBJ databases">
        <title>The Agave Microbiome: Exploring the role of microbial communities in plant adaptations to desert environments.</title>
        <authorList>
            <person name="Partida-Martinez L.P."/>
        </authorList>
    </citation>
    <scope>NUCLEOTIDE SEQUENCE [LARGE SCALE GENOMIC DNA]</scope>
    <source>
        <strain evidence="6">AT2.8</strain>
    </source>
</reference>
<dbReference type="AlphaFoldDB" id="A0A852TL98"/>
<dbReference type="InterPro" id="IPR018062">
    <property type="entry name" value="HTH_AraC-typ_CS"/>
</dbReference>
<dbReference type="Gene3D" id="2.60.120.10">
    <property type="entry name" value="Jelly Rolls"/>
    <property type="match status" value="1"/>
</dbReference>
<dbReference type="InterPro" id="IPR037923">
    <property type="entry name" value="HTH-like"/>
</dbReference>
<evidence type="ECO:0000256" key="2">
    <source>
        <dbReference type="ARBA" id="ARBA00023125"/>
    </source>
</evidence>
<keyword evidence="1" id="KW-0805">Transcription regulation</keyword>
<reference evidence="6" key="1">
    <citation type="submission" date="2020-07" db="EMBL/GenBank/DDBJ databases">
        <authorList>
            <person name="Partida-Martinez L."/>
            <person name="Huntemann M."/>
            <person name="Clum A."/>
            <person name="Wang J."/>
            <person name="Palaniappan K."/>
            <person name="Ritter S."/>
            <person name="Chen I.-M."/>
            <person name="Stamatis D."/>
            <person name="Reddy T."/>
            <person name="O'Malley R."/>
            <person name="Daum C."/>
            <person name="Shapiro N."/>
            <person name="Ivanova N."/>
            <person name="Kyrpides N."/>
            <person name="Woyke T."/>
        </authorList>
    </citation>
    <scope>NUCLEOTIDE SEQUENCE [LARGE SCALE GENOMIC DNA]</scope>
    <source>
        <strain evidence="6">AT2.8</strain>
    </source>
</reference>
<sequence>MDEKINANYRLVDTVNSHEAFSYHSHEQYEIYYFHGGNCKFLIGDHIYPLQEDDIIIMNGLTLHRAYPEPGIPYERSVIEFSSEWLRPILINLNVPELLNPFNQLSNTLFRGTDKEKLVEIKELIRKIACKDQTTLLDKENSVESRLRNGEISTLFVQLLFKIYELSNQQLVKIPPIETEKNTHVKRIIPWIEKNFNSSITLDSIAANLNLSKYHMARIFKEVTGFTIMQYLMTCRINRAKYLLEIHPGKSIHEVALESGFEDSSHFSRFFRKQMNITPSEYRNSRAIRKHSAYSK</sequence>
<dbReference type="Gene3D" id="1.10.10.60">
    <property type="entry name" value="Homeodomain-like"/>
    <property type="match status" value="2"/>
</dbReference>
<proteinExistence type="predicted"/>
<dbReference type="SUPFAM" id="SSF46689">
    <property type="entry name" value="Homeodomain-like"/>
    <property type="match status" value="2"/>
</dbReference>
<dbReference type="PANTHER" id="PTHR43280">
    <property type="entry name" value="ARAC-FAMILY TRANSCRIPTIONAL REGULATOR"/>
    <property type="match status" value="1"/>
</dbReference>
<dbReference type="GO" id="GO:0003700">
    <property type="term" value="F:DNA-binding transcription factor activity"/>
    <property type="evidence" value="ECO:0007669"/>
    <property type="project" value="InterPro"/>
</dbReference>
<gene>
    <name evidence="5" type="ORF">F4694_005822</name>
</gene>
<dbReference type="SUPFAM" id="SSF51215">
    <property type="entry name" value="Regulatory protein AraC"/>
    <property type="match status" value="1"/>
</dbReference>
<dbReference type="Proteomes" id="UP000548423">
    <property type="component" value="Unassembled WGS sequence"/>
</dbReference>
<dbReference type="Pfam" id="PF12833">
    <property type="entry name" value="HTH_18"/>
    <property type="match status" value="1"/>
</dbReference>
<evidence type="ECO:0000259" key="4">
    <source>
        <dbReference type="PROSITE" id="PS01124"/>
    </source>
</evidence>
<dbReference type="GO" id="GO:0043565">
    <property type="term" value="F:sequence-specific DNA binding"/>
    <property type="evidence" value="ECO:0007669"/>
    <property type="project" value="InterPro"/>
</dbReference>
<dbReference type="InterPro" id="IPR020449">
    <property type="entry name" value="Tscrpt_reg_AraC-type_HTH"/>
</dbReference>
<dbReference type="InterPro" id="IPR003313">
    <property type="entry name" value="AraC-bd"/>
</dbReference>
<keyword evidence="3" id="KW-0804">Transcription</keyword>
<keyword evidence="2" id="KW-0238">DNA-binding</keyword>
<dbReference type="PROSITE" id="PS00041">
    <property type="entry name" value="HTH_ARAC_FAMILY_1"/>
    <property type="match status" value="1"/>
</dbReference>
<comment type="caution">
    <text evidence="5">The sequence shown here is derived from an EMBL/GenBank/DDBJ whole genome shotgun (WGS) entry which is preliminary data.</text>
</comment>
<name>A0A852TL98_9BACI</name>
<dbReference type="PANTHER" id="PTHR43280:SF28">
    <property type="entry name" value="HTH-TYPE TRANSCRIPTIONAL ACTIVATOR RHAS"/>
    <property type="match status" value="1"/>
</dbReference>
<dbReference type="PROSITE" id="PS01124">
    <property type="entry name" value="HTH_ARAC_FAMILY_2"/>
    <property type="match status" value="1"/>
</dbReference>